<dbReference type="Gene3D" id="3.40.190.170">
    <property type="entry name" value="Bacterial extracellular solute-binding protein, family 7"/>
    <property type="match status" value="1"/>
</dbReference>
<dbReference type="PANTHER" id="PTHR33376">
    <property type="match status" value="1"/>
</dbReference>
<keyword evidence="1" id="KW-0732">Signal</keyword>
<dbReference type="Pfam" id="PF03480">
    <property type="entry name" value="DctP"/>
    <property type="match status" value="1"/>
</dbReference>
<dbReference type="InterPro" id="IPR038404">
    <property type="entry name" value="TRAP_DctP_sf"/>
</dbReference>
<dbReference type="PANTHER" id="PTHR33376:SF2">
    <property type="entry name" value="DICARBOXYLATE-BINDING PERIPLASMIC PROTEIN"/>
    <property type="match status" value="1"/>
</dbReference>
<dbReference type="PROSITE" id="PS51318">
    <property type="entry name" value="TAT"/>
    <property type="match status" value="1"/>
</dbReference>
<dbReference type="InterPro" id="IPR006311">
    <property type="entry name" value="TAT_signal"/>
</dbReference>
<dbReference type="CDD" id="cd13671">
    <property type="entry name" value="PBP2_TRAP_SBP_like_3"/>
    <property type="match status" value="1"/>
</dbReference>
<comment type="caution">
    <text evidence="2">The sequence shown here is derived from an EMBL/GenBank/DDBJ whole genome shotgun (WGS) entry which is preliminary data.</text>
</comment>
<organism evidence="2 3">
    <name type="scientific">Pseudoxanthomonas gei</name>
    <dbReference type="NCBI Taxonomy" id="1383030"/>
    <lineage>
        <taxon>Bacteria</taxon>
        <taxon>Pseudomonadati</taxon>
        <taxon>Pseudomonadota</taxon>
        <taxon>Gammaproteobacteria</taxon>
        <taxon>Lysobacterales</taxon>
        <taxon>Lysobacteraceae</taxon>
        <taxon>Pseudoxanthomonas</taxon>
    </lineage>
</organism>
<dbReference type="NCBIfam" id="NF037995">
    <property type="entry name" value="TRAP_S1"/>
    <property type="match status" value="1"/>
</dbReference>
<sequence length="350" mass="38763">MPCAGRGAGRRGCFRKGKDLVDRRRFLAGVGAACAVPFAGAPLLAATASGTVLTATDVHVKDYPTVEAVRWIGQTLERETGGRLRIRQYHSGQLGRESEAIDMARYGAIDMTRVYSGALNNAFPLTQSLCLPYVFDSVAHMRRAMDEGVGDTVLRGFEHRDLVGLAIYDSGARCFYNARRAIVTPADLHGLKIRVPASDIFIRMLRLFGANPTPLSLGEVFSGMETHMIDGAENNMRSFHSSRHFEAARYWSQSNHSYAPDVLLISKRSLAALTAADRELMIATARQSVAVMRALWDRSDSAARKAVVDHGVHTNEVDLESFKHASRPLLQEYLRKPELDTLYRRIRDLA</sequence>
<dbReference type="InterPro" id="IPR018389">
    <property type="entry name" value="DctP_fam"/>
</dbReference>
<dbReference type="EMBL" id="QOVG01000003">
    <property type="protein sequence ID" value="NDK38486.1"/>
    <property type="molecule type" value="Genomic_DNA"/>
</dbReference>
<evidence type="ECO:0000256" key="1">
    <source>
        <dbReference type="ARBA" id="ARBA00022729"/>
    </source>
</evidence>
<accession>A0ABX0AG52</accession>
<proteinExistence type="predicted"/>
<evidence type="ECO:0000313" key="3">
    <source>
        <dbReference type="Proteomes" id="UP001429354"/>
    </source>
</evidence>
<dbReference type="InterPro" id="IPR004682">
    <property type="entry name" value="TRAP_DctP"/>
</dbReference>
<name>A0ABX0AG52_9GAMM</name>
<gene>
    <name evidence="2" type="ORF">DT603_06475</name>
</gene>
<keyword evidence="3" id="KW-1185">Reference proteome</keyword>
<evidence type="ECO:0000313" key="2">
    <source>
        <dbReference type="EMBL" id="NDK38486.1"/>
    </source>
</evidence>
<dbReference type="Proteomes" id="UP001429354">
    <property type="component" value="Unassembled WGS sequence"/>
</dbReference>
<dbReference type="PIRSF" id="PIRSF006470">
    <property type="entry name" value="DctB"/>
    <property type="match status" value="1"/>
</dbReference>
<reference evidence="2 3" key="1">
    <citation type="submission" date="2018-07" db="EMBL/GenBank/DDBJ databases">
        <title>Whole genome Sequencing of Pseudoxanthomonas gei KCTC 32298 (T).</title>
        <authorList>
            <person name="Kumar S."/>
            <person name="Bansal K."/>
            <person name="Kaur A."/>
            <person name="Patil P."/>
            <person name="Sharma S."/>
            <person name="Patil P.B."/>
        </authorList>
    </citation>
    <scope>NUCLEOTIDE SEQUENCE [LARGE SCALE GENOMIC DNA]</scope>
    <source>
        <strain evidence="2 3">KCTC 32298</strain>
    </source>
</reference>
<protein>
    <submittedName>
        <fullName evidence="2">TRAP transporter substrate-binding protein</fullName>
    </submittedName>
</protein>